<sequence length="115" mass="13074">MTSNVTIRVDEPESDEKGNGHLTRRDGSFRRTASSRRSRSTPAIDSTVNEEAAGVSRGSRRSHGPREHEPGLRSMLYGLHQKLEKEEAAMKKRQRKQHSMFPFLVYPSQLPARKT</sequence>
<reference evidence="2 3" key="1">
    <citation type="submission" date="2023-08" db="EMBL/GenBank/DDBJ databases">
        <title>A Necator americanus chromosomal reference genome.</title>
        <authorList>
            <person name="Ilik V."/>
            <person name="Petrzelkova K.J."/>
            <person name="Pardy F."/>
            <person name="Fuh T."/>
            <person name="Niatou-Singa F.S."/>
            <person name="Gouil Q."/>
            <person name="Baker L."/>
            <person name="Ritchie M.E."/>
            <person name="Jex A.R."/>
            <person name="Gazzola D."/>
            <person name="Li H."/>
            <person name="Toshio Fujiwara R."/>
            <person name="Zhan B."/>
            <person name="Aroian R.V."/>
            <person name="Pafco B."/>
            <person name="Schwarz E.M."/>
        </authorList>
    </citation>
    <scope>NUCLEOTIDE SEQUENCE [LARGE SCALE GENOMIC DNA]</scope>
    <source>
        <strain evidence="2 3">Aroian</strain>
        <tissue evidence="2">Whole animal</tissue>
    </source>
</reference>
<keyword evidence="3" id="KW-1185">Reference proteome</keyword>
<organism evidence="2 3">
    <name type="scientific">Necator americanus</name>
    <name type="common">Human hookworm</name>
    <dbReference type="NCBI Taxonomy" id="51031"/>
    <lineage>
        <taxon>Eukaryota</taxon>
        <taxon>Metazoa</taxon>
        <taxon>Ecdysozoa</taxon>
        <taxon>Nematoda</taxon>
        <taxon>Chromadorea</taxon>
        <taxon>Rhabditida</taxon>
        <taxon>Rhabditina</taxon>
        <taxon>Rhabditomorpha</taxon>
        <taxon>Strongyloidea</taxon>
        <taxon>Ancylostomatidae</taxon>
        <taxon>Bunostominae</taxon>
        <taxon>Necator</taxon>
    </lineage>
</organism>
<comment type="caution">
    <text evidence="2">The sequence shown here is derived from an EMBL/GenBank/DDBJ whole genome shotgun (WGS) entry which is preliminary data.</text>
</comment>
<feature type="region of interest" description="Disordered" evidence="1">
    <location>
        <begin position="1"/>
        <end position="74"/>
    </location>
</feature>
<name>A0ABR1C9G5_NECAM</name>
<accession>A0ABR1C9G5</accession>
<feature type="compositionally biased region" description="Basic and acidic residues" evidence="1">
    <location>
        <begin position="8"/>
        <end position="29"/>
    </location>
</feature>
<dbReference type="Proteomes" id="UP001303046">
    <property type="component" value="Unassembled WGS sequence"/>
</dbReference>
<evidence type="ECO:0000313" key="2">
    <source>
        <dbReference type="EMBL" id="KAK6735137.1"/>
    </source>
</evidence>
<evidence type="ECO:0000313" key="3">
    <source>
        <dbReference type="Proteomes" id="UP001303046"/>
    </source>
</evidence>
<gene>
    <name evidence="2" type="primary">Necator_chrII.g6163</name>
    <name evidence="2" type="ORF">RB195_018370</name>
</gene>
<protein>
    <submittedName>
        <fullName evidence="2">Uncharacterized protein</fullName>
    </submittedName>
</protein>
<dbReference type="EMBL" id="JAVFWL010000002">
    <property type="protein sequence ID" value="KAK6735137.1"/>
    <property type="molecule type" value="Genomic_DNA"/>
</dbReference>
<evidence type="ECO:0000256" key="1">
    <source>
        <dbReference type="SAM" id="MobiDB-lite"/>
    </source>
</evidence>
<proteinExistence type="predicted"/>